<dbReference type="GO" id="GO:0003700">
    <property type="term" value="F:DNA-binding transcription factor activity"/>
    <property type="evidence" value="ECO:0007669"/>
    <property type="project" value="InterPro"/>
</dbReference>
<evidence type="ECO:0000313" key="6">
    <source>
        <dbReference type="Proteomes" id="UP000235803"/>
    </source>
</evidence>
<dbReference type="AlphaFoldDB" id="A0A2N7U5B9"/>
<proteinExistence type="predicted"/>
<dbReference type="SMART" id="SM00345">
    <property type="entry name" value="HTH_GNTR"/>
    <property type="match status" value="1"/>
</dbReference>
<dbReference type="CDD" id="cd07377">
    <property type="entry name" value="WHTH_GntR"/>
    <property type="match status" value="1"/>
</dbReference>
<accession>A0A2N7U5B9</accession>
<dbReference type="OrthoDB" id="1040417at2"/>
<protein>
    <submittedName>
        <fullName evidence="5">GntR family transcriptional regulator</fullName>
    </submittedName>
</protein>
<dbReference type="Pfam" id="PF07729">
    <property type="entry name" value="FCD"/>
    <property type="match status" value="1"/>
</dbReference>
<dbReference type="PANTHER" id="PTHR43537">
    <property type="entry name" value="TRANSCRIPTIONAL REGULATOR, GNTR FAMILY"/>
    <property type="match status" value="1"/>
</dbReference>
<evidence type="ECO:0000259" key="4">
    <source>
        <dbReference type="PROSITE" id="PS50949"/>
    </source>
</evidence>
<dbReference type="GO" id="GO:0003677">
    <property type="term" value="F:DNA binding"/>
    <property type="evidence" value="ECO:0007669"/>
    <property type="project" value="UniProtKB-KW"/>
</dbReference>
<keyword evidence="6" id="KW-1185">Reference proteome</keyword>
<gene>
    <name evidence="5" type="ORF">C1H69_09310</name>
</gene>
<dbReference type="SUPFAM" id="SSF46785">
    <property type="entry name" value="Winged helix' DNA-binding domain"/>
    <property type="match status" value="1"/>
</dbReference>
<dbReference type="PANTHER" id="PTHR43537:SF5">
    <property type="entry name" value="UXU OPERON TRANSCRIPTIONAL REGULATOR"/>
    <property type="match status" value="1"/>
</dbReference>
<keyword evidence="1" id="KW-0805">Transcription regulation</keyword>
<evidence type="ECO:0000313" key="5">
    <source>
        <dbReference type="EMBL" id="PMR75630.1"/>
    </source>
</evidence>
<organism evidence="5 6">
    <name type="scientific">Billgrantia endophytica</name>
    <dbReference type="NCBI Taxonomy" id="2033802"/>
    <lineage>
        <taxon>Bacteria</taxon>
        <taxon>Pseudomonadati</taxon>
        <taxon>Pseudomonadota</taxon>
        <taxon>Gammaproteobacteria</taxon>
        <taxon>Oceanospirillales</taxon>
        <taxon>Halomonadaceae</taxon>
        <taxon>Billgrantia</taxon>
    </lineage>
</organism>
<dbReference type="EMBL" id="PNRF01000018">
    <property type="protein sequence ID" value="PMR75630.1"/>
    <property type="molecule type" value="Genomic_DNA"/>
</dbReference>
<dbReference type="InterPro" id="IPR036390">
    <property type="entry name" value="WH_DNA-bd_sf"/>
</dbReference>
<dbReference type="Gene3D" id="1.20.120.530">
    <property type="entry name" value="GntR ligand-binding domain-like"/>
    <property type="match status" value="1"/>
</dbReference>
<dbReference type="PROSITE" id="PS50949">
    <property type="entry name" value="HTH_GNTR"/>
    <property type="match status" value="1"/>
</dbReference>
<feature type="domain" description="HTH gntR-type" evidence="4">
    <location>
        <begin position="2"/>
        <end position="70"/>
    </location>
</feature>
<dbReference type="InterPro" id="IPR000524">
    <property type="entry name" value="Tscrpt_reg_HTH_GntR"/>
</dbReference>
<evidence type="ECO:0000256" key="2">
    <source>
        <dbReference type="ARBA" id="ARBA00023125"/>
    </source>
</evidence>
<name>A0A2N7U5B9_9GAMM</name>
<comment type="caution">
    <text evidence="5">The sequence shown here is derived from an EMBL/GenBank/DDBJ whole genome shotgun (WGS) entry which is preliminary data.</text>
</comment>
<dbReference type="Proteomes" id="UP000235803">
    <property type="component" value="Unassembled WGS sequence"/>
</dbReference>
<evidence type="ECO:0000256" key="3">
    <source>
        <dbReference type="ARBA" id="ARBA00023163"/>
    </source>
</evidence>
<dbReference type="InterPro" id="IPR008920">
    <property type="entry name" value="TF_FadR/GntR_C"/>
</dbReference>
<dbReference type="Pfam" id="PF00392">
    <property type="entry name" value="GntR"/>
    <property type="match status" value="1"/>
</dbReference>
<dbReference type="SMART" id="SM00895">
    <property type="entry name" value="FCD"/>
    <property type="match status" value="1"/>
</dbReference>
<evidence type="ECO:0000256" key="1">
    <source>
        <dbReference type="ARBA" id="ARBA00023015"/>
    </source>
</evidence>
<sequence length="246" mass="28135">MHENSNFALEQLHDLLKADRFAPDGKLPTERTLSEMFGVSRRAVRRALEVLEAEGSIWRRQGSGTYTGRKPDGWDEQVETIVAGTNFMEVMEVRLRIEPQLAQLAAMRAKGEEAAAMRRFADKTFEGEDSDARELWDGALHRQIAQSAGNQFFLSLFEVVNRVRQDEAWRAIRQRARLAENTRQRSYSEHLAIIEAIEARDPARAGEAMRCHLLRLQESIIRQTSMDHLEMNDIDESIGSMPARLL</sequence>
<keyword evidence="2" id="KW-0238">DNA-binding</keyword>
<keyword evidence="3" id="KW-0804">Transcription</keyword>
<reference evidence="5 6" key="1">
    <citation type="submission" date="2018-01" db="EMBL/GenBank/DDBJ databases">
        <title>Halomonas endophytica sp. nov., isolated from storage liquid in the stems of Populus euphratica.</title>
        <authorList>
            <person name="Chen C."/>
        </authorList>
    </citation>
    <scope>NUCLEOTIDE SEQUENCE [LARGE SCALE GENOMIC DNA]</scope>
    <source>
        <strain evidence="5 6">MC28</strain>
    </source>
</reference>
<dbReference type="InterPro" id="IPR011711">
    <property type="entry name" value="GntR_C"/>
</dbReference>
<dbReference type="Gene3D" id="1.10.10.10">
    <property type="entry name" value="Winged helix-like DNA-binding domain superfamily/Winged helix DNA-binding domain"/>
    <property type="match status" value="1"/>
</dbReference>
<dbReference type="PRINTS" id="PR00035">
    <property type="entry name" value="HTHGNTR"/>
</dbReference>
<dbReference type="SUPFAM" id="SSF48008">
    <property type="entry name" value="GntR ligand-binding domain-like"/>
    <property type="match status" value="1"/>
</dbReference>
<dbReference type="InterPro" id="IPR036388">
    <property type="entry name" value="WH-like_DNA-bd_sf"/>
</dbReference>